<dbReference type="InterPro" id="IPR051675">
    <property type="entry name" value="Endo/Exo/Phosphatase_dom_1"/>
</dbReference>
<dbReference type="InterPro" id="IPR003583">
    <property type="entry name" value="Hlx-hairpin-Hlx_DNA-bd_motif"/>
</dbReference>
<reference evidence="4" key="1">
    <citation type="journal article" date="2013" name="Genome Announc.">
        <title>Genome Sequence of Halanaerobium saccharolyticum subsp. saccharolyticum Strain DSM 6643T, a Halophilic Hydrogen-Producing Bacterium.</title>
        <authorList>
            <person name="Kivisto A."/>
            <person name="Larjo A."/>
            <person name="Ciranna A."/>
            <person name="Santala V."/>
            <person name="Roos C."/>
            <person name="Karp M."/>
        </authorList>
    </citation>
    <scope>NUCLEOTIDE SEQUENCE [LARGE SCALE GENOMIC DNA]</scope>
    <source>
        <strain evidence="4">DSM 6643</strain>
    </source>
</reference>
<keyword evidence="4" id="KW-1185">Reference proteome</keyword>
<keyword evidence="1" id="KW-0472">Membrane</keyword>
<dbReference type="Gene3D" id="1.10.150.320">
    <property type="entry name" value="Photosystem II 12 kDa extrinsic protein"/>
    <property type="match status" value="1"/>
</dbReference>
<dbReference type="PANTHER" id="PTHR21180:SF32">
    <property type="entry name" value="ENDONUCLEASE_EXONUCLEASE_PHOSPHATASE FAMILY DOMAIN-CONTAINING PROTEIN 1"/>
    <property type="match status" value="1"/>
</dbReference>
<feature type="domain" description="Helix-hairpin-helix DNA-binding motif class 1" evidence="2">
    <location>
        <begin position="160"/>
        <end position="179"/>
    </location>
</feature>
<keyword evidence="1" id="KW-0812">Transmembrane</keyword>
<dbReference type="Gene3D" id="3.10.560.10">
    <property type="entry name" value="Outer membrane lipoprotein wza domain like"/>
    <property type="match status" value="1"/>
</dbReference>
<dbReference type="GO" id="GO:0006281">
    <property type="term" value="P:DNA repair"/>
    <property type="evidence" value="ECO:0007669"/>
    <property type="project" value="InterPro"/>
</dbReference>
<dbReference type="InterPro" id="IPR019554">
    <property type="entry name" value="Soluble_ligand-bd"/>
</dbReference>
<dbReference type="RefSeq" id="WP_005489747.1">
    <property type="nucleotide sequence ID" value="NZ_CAUI01000023.1"/>
</dbReference>
<feature type="transmembrane region" description="Helical" evidence="1">
    <location>
        <begin position="7"/>
        <end position="24"/>
    </location>
</feature>
<sequence>MFKINPKNFMIFVIILALLFLSYYNQDKKDEELLNVASNFNSLENKKVENKSEKENNDQIIIHLSGGVINPGVYKLNNKERLIDLIKAAGGLKNQADLEKINLAEKLYDGQKVVIPLIVEKNIELNSVGESGSQSSDKILNNNSSSSNNQLININQADQTKLETLSGIGPSKAAAIIKYRNKIKFFIKKEDLLNVSGIGEKTLENIKDEIIIK</sequence>
<accession>M5EGC9</accession>
<gene>
    <name evidence="3" type="ORF">HSACCH_02065</name>
</gene>
<evidence type="ECO:0000313" key="3">
    <source>
        <dbReference type="EMBL" id="CCU80473.1"/>
    </source>
</evidence>
<evidence type="ECO:0000313" key="4">
    <source>
        <dbReference type="Proteomes" id="UP000012063"/>
    </source>
</evidence>
<evidence type="ECO:0000256" key="1">
    <source>
        <dbReference type="SAM" id="Phobius"/>
    </source>
</evidence>
<dbReference type="Proteomes" id="UP000012063">
    <property type="component" value="Unassembled WGS sequence"/>
</dbReference>
<dbReference type="eggNOG" id="COG1555">
    <property type="taxonomic scope" value="Bacteria"/>
</dbReference>
<feature type="domain" description="Helix-hairpin-helix DNA-binding motif class 1" evidence="2">
    <location>
        <begin position="190"/>
        <end position="209"/>
    </location>
</feature>
<keyword evidence="1" id="KW-1133">Transmembrane helix</keyword>
<dbReference type="InterPro" id="IPR004509">
    <property type="entry name" value="Competence_ComEA_HhH"/>
</dbReference>
<dbReference type="OrthoDB" id="9790239at2"/>
<dbReference type="GO" id="GO:0003677">
    <property type="term" value="F:DNA binding"/>
    <property type="evidence" value="ECO:0007669"/>
    <property type="project" value="InterPro"/>
</dbReference>
<dbReference type="GO" id="GO:0015628">
    <property type="term" value="P:protein secretion by the type II secretion system"/>
    <property type="evidence" value="ECO:0007669"/>
    <property type="project" value="TreeGrafter"/>
</dbReference>
<keyword evidence="3" id="KW-0675">Receptor</keyword>
<protein>
    <submittedName>
        <fullName evidence="3">Late competence protein ComEA, DNA receptor</fullName>
    </submittedName>
</protein>
<comment type="caution">
    <text evidence="3">The sequence shown here is derived from an EMBL/GenBank/DDBJ whole genome shotgun (WGS) entry which is preliminary data.</text>
</comment>
<dbReference type="EMBL" id="CAUI01000023">
    <property type="protein sequence ID" value="CCU80473.1"/>
    <property type="molecule type" value="Genomic_DNA"/>
</dbReference>
<dbReference type="Pfam" id="PF10531">
    <property type="entry name" value="SLBB"/>
    <property type="match status" value="1"/>
</dbReference>
<dbReference type="STRING" id="1293054.HSACCH_02065"/>
<proteinExistence type="predicted"/>
<dbReference type="GO" id="GO:0015627">
    <property type="term" value="C:type II protein secretion system complex"/>
    <property type="evidence" value="ECO:0007669"/>
    <property type="project" value="TreeGrafter"/>
</dbReference>
<dbReference type="InterPro" id="IPR010994">
    <property type="entry name" value="RuvA_2-like"/>
</dbReference>
<dbReference type="PANTHER" id="PTHR21180">
    <property type="entry name" value="ENDONUCLEASE/EXONUCLEASE/PHOSPHATASE FAMILY DOMAIN-CONTAINING PROTEIN 1"/>
    <property type="match status" value="1"/>
</dbReference>
<dbReference type="InParanoid" id="M5EGC9"/>
<dbReference type="SMART" id="SM00278">
    <property type="entry name" value="HhH1"/>
    <property type="match status" value="2"/>
</dbReference>
<name>M5EGC9_9FIRM</name>
<dbReference type="NCBIfam" id="TIGR00426">
    <property type="entry name" value="competence protein ComEA helix-hairpin-helix repeat region"/>
    <property type="match status" value="1"/>
</dbReference>
<dbReference type="FunCoup" id="M5EGC9">
    <property type="interactions" value="22"/>
</dbReference>
<dbReference type="Pfam" id="PF12836">
    <property type="entry name" value="HHH_3"/>
    <property type="match status" value="1"/>
</dbReference>
<evidence type="ECO:0000259" key="2">
    <source>
        <dbReference type="SMART" id="SM00278"/>
    </source>
</evidence>
<organism evidence="3 4">
    <name type="scientific">Halanaerobium saccharolyticum subsp. saccharolyticum DSM 6643</name>
    <dbReference type="NCBI Taxonomy" id="1293054"/>
    <lineage>
        <taxon>Bacteria</taxon>
        <taxon>Bacillati</taxon>
        <taxon>Bacillota</taxon>
        <taxon>Clostridia</taxon>
        <taxon>Halanaerobiales</taxon>
        <taxon>Halanaerobiaceae</taxon>
        <taxon>Halanaerobium</taxon>
    </lineage>
</organism>
<dbReference type="AlphaFoldDB" id="M5EGC9"/>
<dbReference type="SUPFAM" id="SSF47781">
    <property type="entry name" value="RuvA domain 2-like"/>
    <property type="match status" value="1"/>
</dbReference>